<comment type="caution">
    <text evidence="3">The sequence shown here is derived from an EMBL/GenBank/DDBJ whole genome shotgun (WGS) entry which is preliminary data.</text>
</comment>
<feature type="region of interest" description="Disordered" evidence="1">
    <location>
        <begin position="1"/>
        <end position="29"/>
    </location>
</feature>
<dbReference type="PANTHER" id="PTHR37488">
    <property type="entry name" value="DUF1275 DOMAIN-CONTAINING PROTEIN"/>
    <property type="match status" value="1"/>
</dbReference>
<evidence type="ECO:0000256" key="1">
    <source>
        <dbReference type="SAM" id="MobiDB-lite"/>
    </source>
</evidence>
<feature type="transmembrane region" description="Helical" evidence="2">
    <location>
        <begin position="220"/>
        <end position="238"/>
    </location>
</feature>
<protein>
    <recommendedName>
        <fullName evidence="5">DUF1275 domain protein</fullName>
    </recommendedName>
</protein>
<evidence type="ECO:0008006" key="5">
    <source>
        <dbReference type="Google" id="ProtNLM"/>
    </source>
</evidence>
<dbReference type="PANTHER" id="PTHR37488:SF1">
    <property type="entry name" value="DUF1275 DOMAIN PROTEIN"/>
    <property type="match status" value="1"/>
</dbReference>
<feature type="transmembrane region" description="Helical" evidence="2">
    <location>
        <begin position="130"/>
        <end position="152"/>
    </location>
</feature>
<dbReference type="EMBL" id="JAADJZ010000001">
    <property type="protein sequence ID" value="KAF2878464.1"/>
    <property type="molecule type" value="Genomic_DNA"/>
</dbReference>
<name>A0A7C8MW60_9PLEO</name>
<evidence type="ECO:0000256" key="2">
    <source>
        <dbReference type="SAM" id="Phobius"/>
    </source>
</evidence>
<dbReference type="AlphaFoldDB" id="A0A7C8MW60"/>
<feature type="transmembrane region" description="Helical" evidence="2">
    <location>
        <begin position="50"/>
        <end position="77"/>
    </location>
</feature>
<feature type="transmembrane region" description="Helical" evidence="2">
    <location>
        <begin position="245"/>
        <end position="264"/>
    </location>
</feature>
<accession>A0A7C8MW60</accession>
<keyword evidence="2" id="KW-1133">Transmembrane helix</keyword>
<dbReference type="OrthoDB" id="5288586at2759"/>
<proteinExistence type="predicted"/>
<reference evidence="3 4" key="1">
    <citation type="submission" date="2020-01" db="EMBL/GenBank/DDBJ databases">
        <authorList>
            <consortium name="DOE Joint Genome Institute"/>
            <person name="Haridas S."/>
            <person name="Albert R."/>
            <person name="Binder M."/>
            <person name="Bloem J."/>
            <person name="Labutti K."/>
            <person name="Salamov A."/>
            <person name="Andreopoulos B."/>
            <person name="Baker S.E."/>
            <person name="Barry K."/>
            <person name="Bills G."/>
            <person name="Bluhm B.H."/>
            <person name="Cannon C."/>
            <person name="Castanera R."/>
            <person name="Culley D.E."/>
            <person name="Daum C."/>
            <person name="Ezra D."/>
            <person name="Gonzalez J.B."/>
            <person name="Henrissat B."/>
            <person name="Kuo A."/>
            <person name="Liang C."/>
            <person name="Lipzen A."/>
            <person name="Lutzoni F."/>
            <person name="Magnuson J."/>
            <person name="Mondo S."/>
            <person name="Nolan M."/>
            <person name="Ohm R."/>
            <person name="Pangilinan J."/>
            <person name="Park H.-J.H."/>
            <person name="Ramirez L."/>
            <person name="Alfaro M."/>
            <person name="Sun H."/>
            <person name="Tritt A."/>
            <person name="Yoshinaga Y."/>
            <person name="Zwiers L.-H.L."/>
            <person name="Turgeon B.G."/>
            <person name="Goodwin S.B."/>
            <person name="Spatafora J.W."/>
            <person name="Crous P.W."/>
            <person name="Grigoriev I.V."/>
        </authorList>
    </citation>
    <scope>NUCLEOTIDE SEQUENCE [LARGE SCALE GENOMIC DNA]</scope>
    <source>
        <strain evidence="3 4">CBS 611.86</strain>
    </source>
</reference>
<dbReference type="InterPro" id="IPR010699">
    <property type="entry name" value="DUF1275"/>
</dbReference>
<sequence>MNSTHSRRNGGVSSSDEETPLLGRPGKSAAGSRVLNQLKRHMTANISKEWADLVLLFCYIITGLLDSSAVFIWGAFVSMQTGNTVYLGLGLVAPNEGIRWIKSLVSISFFCFGSFFFSRFHRVLSPRKRWVLVASYSLQLLFIATAALIVTLGNDSSNGLHWQVLVPIAAVAFQSSGQAVTSRVLQYGGLTSVVLTSNYCDLFSDPNLLAVSNVERNRRVAAPVLLLLGALFGGLWAHSPIGLKGALWTAVVLKSMAVVAWLAWKGEPEDDS</sequence>
<gene>
    <name evidence="3" type="ORF">BDV95DRAFT_624901</name>
</gene>
<keyword evidence="2" id="KW-0472">Membrane</keyword>
<keyword evidence="2" id="KW-0812">Transmembrane</keyword>
<feature type="transmembrane region" description="Helical" evidence="2">
    <location>
        <begin position="97"/>
        <end position="118"/>
    </location>
</feature>
<organism evidence="3 4">
    <name type="scientific">Massariosphaeria phaeospora</name>
    <dbReference type="NCBI Taxonomy" id="100035"/>
    <lineage>
        <taxon>Eukaryota</taxon>
        <taxon>Fungi</taxon>
        <taxon>Dikarya</taxon>
        <taxon>Ascomycota</taxon>
        <taxon>Pezizomycotina</taxon>
        <taxon>Dothideomycetes</taxon>
        <taxon>Pleosporomycetidae</taxon>
        <taxon>Pleosporales</taxon>
        <taxon>Pleosporales incertae sedis</taxon>
        <taxon>Massariosphaeria</taxon>
    </lineage>
</organism>
<dbReference type="Pfam" id="PF06912">
    <property type="entry name" value="DUF1275"/>
    <property type="match status" value="1"/>
</dbReference>
<keyword evidence="4" id="KW-1185">Reference proteome</keyword>
<dbReference type="Proteomes" id="UP000481861">
    <property type="component" value="Unassembled WGS sequence"/>
</dbReference>
<evidence type="ECO:0000313" key="3">
    <source>
        <dbReference type="EMBL" id="KAF2878464.1"/>
    </source>
</evidence>
<evidence type="ECO:0000313" key="4">
    <source>
        <dbReference type="Proteomes" id="UP000481861"/>
    </source>
</evidence>